<sequence>MLKRRRYSNDDVNWGKQGKPLRGKWTSQDAVRFATKKSYKNGERFVELRIQTFKNVDGNWKSCSYMGWHVLAKLFRNRIETWPVQANPTAKDYLKPTNGTIRRISYVPPNPFFDMPTNSPEDAISFIEWVFDPRFFLSCHQGLGLKKIFIDALKIMDLKPSTKTLEIHFDGPISDGNYSLRLSEITLAKLEEDYSHAITQWIRQRRSTREDTRAGRFLQAIASSSADNSPSHRSNSTKGFEFKSLTPSDLDKTMLPALKEDTQQAWILRSYAQAALLSNMITDYEAMLSVESDATSWRSFFEKHIDLVQEVLTDPIYGMRDVQSDQLQHPKDGNLIMTSERLALIIKSPSIKLATRIEVGEATVAWSAAADIQSAVDEALECARKLKRRDARYIVIAGKLPKHKVPRNTYLTYRKSMFPVEIVDFYSLLDGLKRLALKVSLDLKAPQ</sequence>
<proteinExistence type="predicted"/>
<organism evidence="1 2">
    <name type="scientific">Pseudomonas serbiensis</name>
    <dbReference type="NCBI Taxonomy" id="3064350"/>
    <lineage>
        <taxon>Bacteria</taxon>
        <taxon>Pseudomonadati</taxon>
        <taxon>Pseudomonadota</taxon>
        <taxon>Gammaproteobacteria</taxon>
        <taxon>Pseudomonadales</taxon>
        <taxon>Pseudomonadaceae</taxon>
        <taxon>Pseudomonas</taxon>
    </lineage>
</organism>
<dbReference type="EMBL" id="JAUQOO010000026">
    <property type="protein sequence ID" value="MDO7929905.1"/>
    <property type="molecule type" value="Genomic_DNA"/>
</dbReference>
<gene>
    <name evidence="1" type="ORF">Q6A51_24310</name>
</gene>
<accession>A0ABT9CWT7</accession>
<evidence type="ECO:0000313" key="1">
    <source>
        <dbReference type="EMBL" id="MDO7929905.1"/>
    </source>
</evidence>
<protein>
    <submittedName>
        <fullName evidence="1">Uncharacterized protein</fullName>
    </submittedName>
</protein>
<keyword evidence="2" id="KW-1185">Reference proteome</keyword>
<dbReference type="RefSeq" id="WP_304575915.1">
    <property type="nucleotide sequence ID" value="NZ_JAUQOO010000026.1"/>
</dbReference>
<reference evidence="1 2" key="1">
    <citation type="submission" date="2023-07" db="EMBL/GenBank/DDBJ databases">
        <title>Identification of four novel Pseudomonas species associated with bacterial leaf spot of cucurbits.</title>
        <authorList>
            <person name="Fullem K.R."/>
        </authorList>
    </citation>
    <scope>NUCLEOTIDE SEQUENCE [LARGE SCALE GENOMIC DNA]</scope>
    <source>
        <strain evidence="1 2">KFB 138</strain>
    </source>
</reference>
<comment type="caution">
    <text evidence="1">The sequence shown here is derived from an EMBL/GenBank/DDBJ whole genome shotgun (WGS) entry which is preliminary data.</text>
</comment>
<evidence type="ECO:0000313" key="2">
    <source>
        <dbReference type="Proteomes" id="UP001223016"/>
    </source>
</evidence>
<dbReference type="Proteomes" id="UP001223016">
    <property type="component" value="Unassembled WGS sequence"/>
</dbReference>
<name>A0ABT9CWT7_9PSED</name>